<evidence type="ECO:0000313" key="2">
    <source>
        <dbReference type="Proteomes" id="UP000283492"/>
    </source>
</evidence>
<dbReference type="EMBL" id="QSFX01000003">
    <property type="protein sequence ID" value="RHA90983.1"/>
    <property type="molecule type" value="Genomic_DNA"/>
</dbReference>
<organism evidence="1 2">
    <name type="scientific">Roseburia inulinivorans</name>
    <dbReference type="NCBI Taxonomy" id="360807"/>
    <lineage>
        <taxon>Bacteria</taxon>
        <taxon>Bacillati</taxon>
        <taxon>Bacillota</taxon>
        <taxon>Clostridia</taxon>
        <taxon>Lachnospirales</taxon>
        <taxon>Lachnospiraceae</taxon>
        <taxon>Roseburia</taxon>
    </lineage>
</organism>
<accession>A0A3R6AGF4</accession>
<reference evidence="1 2" key="1">
    <citation type="submission" date="2018-08" db="EMBL/GenBank/DDBJ databases">
        <title>A genome reference for cultivated species of the human gut microbiota.</title>
        <authorList>
            <person name="Zou Y."/>
            <person name="Xue W."/>
            <person name="Luo G."/>
        </authorList>
    </citation>
    <scope>NUCLEOTIDE SEQUENCE [LARGE SCALE GENOMIC DNA]</scope>
    <source>
        <strain evidence="1 2">AM42-1AC</strain>
    </source>
</reference>
<name>A0A3R6AGF4_9FIRM</name>
<comment type="caution">
    <text evidence="1">The sequence shown here is derived from an EMBL/GenBank/DDBJ whole genome shotgun (WGS) entry which is preliminary data.</text>
</comment>
<evidence type="ECO:0000313" key="1">
    <source>
        <dbReference type="EMBL" id="RHA90983.1"/>
    </source>
</evidence>
<dbReference type="AlphaFoldDB" id="A0A3R6AGF4"/>
<gene>
    <name evidence="1" type="ORF">DW914_03305</name>
</gene>
<protein>
    <submittedName>
        <fullName evidence="1">Uncharacterized protein</fullName>
    </submittedName>
</protein>
<proteinExistence type="predicted"/>
<sequence length="64" mass="6662">MGGSAAPAVRSGRLPGYIICVCIKGSGAQNETCSNCLFINVSFLTALIVYIHSAMDSPHNMSVS</sequence>
<dbReference type="Proteomes" id="UP000283492">
    <property type="component" value="Unassembled WGS sequence"/>
</dbReference>